<keyword evidence="2" id="KW-0472">Membrane</keyword>
<proteinExistence type="inferred from homology"/>
<name>A0A5J6LGG4_9GAMM</name>
<feature type="transmembrane region" description="Helical" evidence="2">
    <location>
        <begin position="14"/>
        <end position="33"/>
    </location>
</feature>
<comment type="similarity">
    <text evidence="1">Belongs to the membrane fusion protein (MFP) (TC 8.A.1) family.</text>
</comment>
<dbReference type="Pfam" id="PF25917">
    <property type="entry name" value="BSH_RND"/>
    <property type="match status" value="1"/>
</dbReference>
<dbReference type="Proteomes" id="UP000325606">
    <property type="component" value="Chromosome"/>
</dbReference>
<dbReference type="KEGG" id="nik:F5I99_14760"/>
<gene>
    <name evidence="4" type="ORF">F5I99_14760</name>
</gene>
<dbReference type="Gene3D" id="2.40.50.100">
    <property type="match status" value="1"/>
</dbReference>
<evidence type="ECO:0000256" key="1">
    <source>
        <dbReference type="ARBA" id="ARBA00009477"/>
    </source>
</evidence>
<dbReference type="GO" id="GO:1990281">
    <property type="term" value="C:efflux pump complex"/>
    <property type="evidence" value="ECO:0007669"/>
    <property type="project" value="TreeGrafter"/>
</dbReference>
<dbReference type="GO" id="GO:0015562">
    <property type="term" value="F:efflux transmembrane transporter activity"/>
    <property type="evidence" value="ECO:0007669"/>
    <property type="project" value="TreeGrafter"/>
</dbReference>
<dbReference type="Gene3D" id="1.10.287.470">
    <property type="entry name" value="Helix hairpin bin"/>
    <property type="match status" value="1"/>
</dbReference>
<feature type="domain" description="Multidrug resistance protein MdtA-like barrel-sandwich hybrid" evidence="3">
    <location>
        <begin position="78"/>
        <end position="251"/>
    </location>
</feature>
<sequence>MASPFQPPRATQRFIWILPLFIVVLSIIGFYWLKMNRAETPLIPPETQRWNVQAQQVEWITAQAETQIFGQITSHGLASLTSAVTAELQQLNVNEGQRVSENTLLASLDKTDLLLQLRQRQADFESAQARIAAEHIRFEADQQALALDEELLQIQQRKLRRLEDLSQRNLSSQEQMDTARIALQQQALAVNSRRMALADHPNRLRQTEAERDRSEALLDQAQRDLDRTDIYAPFDGRVAERLASVGERLRPGEPILSLYDLSNLEVKALLPSSSLTRFRQQLQSQEQTILARTQVDGQAFTLHLDRLAADSHNSRTGIEAYFRFQDAPWLPEPGRQVTLTLQLPPESQVVALPPQALYGNDRIYRLVNEQLEALDVERLGSRPGTEQDSEILVRSEALQPGDWILTTQLPNAISGLPVRRVAGTGNTPP</sequence>
<keyword evidence="2" id="KW-1133">Transmembrane helix</keyword>
<evidence type="ECO:0000259" key="3">
    <source>
        <dbReference type="Pfam" id="PF25917"/>
    </source>
</evidence>
<evidence type="ECO:0000313" key="4">
    <source>
        <dbReference type="EMBL" id="QEW07655.1"/>
    </source>
</evidence>
<dbReference type="Gene3D" id="2.40.30.170">
    <property type="match status" value="1"/>
</dbReference>
<dbReference type="AlphaFoldDB" id="A0A5J6LGG4"/>
<dbReference type="InterPro" id="IPR058625">
    <property type="entry name" value="MdtA-like_BSH"/>
</dbReference>
<dbReference type="EMBL" id="CP044222">
    <property type="protein sequence ID" value="QEW07655.1"/>
    <property type="molecule type" value="Genomic_DNA"/>
</dbReference>
<evidence type="ECO:0000313" key="5">
    <source>
        <dbReference type="Proteomes" id="UP000325606"/>
    </source>
</evidence>
<keyword evidence="2" id="KW-0812">Transmembrane</keyword>
<dbReference type="SUPFAM" id="SSF111369">
    <property type="entry name" value="HlyD-like secretion proteins"/>
    <property type="match status" value="1"/>
</dbReference>
<dbReference type="PANTHER" id="PTHR30469:SF15">
    <property type="entry name" value="HLYD FAMILY OF SECRETION PROTEINS"/>
    <property type="match status" value="1"/>
</dbReference>
<accession>A0A5J6LGG4</accession>
<reference evidence="4 5" key="1">
    <citation type="submission" date="2019-09" db="EMBL/GenBank/DDBJ databases">
        <title>Nitrincola iocasae sp. nov., a bacterium isolated from the sediment collected at a cold seep field in South China Sea.</title>
        <authorList>
            <person name="Zhang H."/>
            <person name="Wang H."/>
            <person name="Li C."/>
        </authorList>
    </citation>
    <scope>NUCLEOTIDE SEQUENCE [LARGE SCALE GENOMIC DNA]</scope>
    <source>
        <strain evidence="4 5">KXZD1103</strain>
    </source>
</reference>
<keyword evidence="5" id="KW-1185">Reference proteome</keyword>
<dbReference type="PANTHER" id="PTHR30469">
    <property type="entry name" value="MULTIDRUG RESISTANCE PROTEIN MDTA"/>
    <property type="match status" value="1"/>
</dbReference>
<dbReference type="RefSeq" id="WP_151057295.1">
    <property type="nucleotide sequence ID" value="NZ_CP044222.1"/>
</dbReference>
<evidence type="ECO:0000256" key="2">
    <source>
        <dbReference type="SAM" id="Phobius"/>
    </source>
</evidence>
<protein>
    <submittedName>
        <fullName evidence="4">HlyD family efflux transporter periplasmic adaptor subunit</fullName>
    </submittedName>
</protein>
<organism evidence="4 5">
    <name type="scientific">Nitrincola iocasae</name>
    <dbReference type="NCBI Taxonomy" id="2614693"/>
    <lineage>
        <taxon>Bacteria</taxon>
        <taxon>Pseudomonadati</taxon>
        <taxon>Pseudomonadota</taxon>
        <taxon>Gammaproteobacteria</taxon>
        <taxon>Oceanospirillales</taxon>
        <taxon>Oceanospirillaceae</taxon>
        <taxon>Nitrincola</taxon>
    </lineage>
</organism>